<protein>
    <submittedName>
        <fullName evidence="1">Uncharacterized protein</fullName>
    </submittedName>
</protein>
<accession>A0A8S1PBP0</accession>
<reference evidence="1" key="1">
    <citation type="submission" date="2021-01" db="EMBL/GenBank/DDBJ databases">
        <authorList>
            <consortium name="Genoscope - CEA"/>
            <person name="William W."/>
        </authorList>
    </citation>
    <scope>NUCLEOTIDE SEQUENCE</scope>
</reference>
<sequence>MQQINFLIYLQLKLMQKGMPINYRQLRSTSEVVEQQKKLKNLNYNSIYNDLNVQLSDQKIDRIRQMKLQELSHNQTILGKKQINQRNQQCLKNTG</sequence>
<dbReference type="AlphaFoldDB" id="A0A8S1PBP0"/>
<proteinExistence type="predicted"/>
<dbReference type="EMBL" id="CAJJDN010000074">
    <property type="protein sequence ID" value="CAD8100520.1"/>
    <property type="molecule type" value="Genomic_DNA"/>
</dbReference>
<comment type="caution">
    <text evidence="1">The sequence shown here is derived from an EMBL/GenBank/DDBJ whole genome shotgun (WGS) entry which is preliminary data.</text>
</comment>
<gene>
    <name evidence="1" type="ORF">PSON_ATCC_30995.1.T0740070</name>
</gene>
<evidence type="ECO:0000313" key="1">
    <source>
        <dbReference type="EMBL" id="CAD8100520.1"/>
    </source>
</evidence>
<dbReference type="Proteomes" id="UP000692954">
    <property type="component" value="Unassembled WGS sequence"/>
</dbReference>
<organism evidence="1 2">
    <name type="scientific">Paramecium sonneborni</name>
    <dbReference type="NCBI Taxonomy" id="65129"/>
    <lineage>
        <taxon>Eukaryota</taxon>
        <taxon>Sar</taxon>
        <taxon>Alveolata</taxon>
        <taxon>Ciliophora</taxon>
        <taxon>Intramacronucleata</taxon>
        <taxon>Oligohymenophorea</taxon>
        <taxon>Peniculida</taxon>
        <taxon>Parameciidae</taxon>
        <taxon>Paramecium</taxon>
    </lineage>
</organism>
<keyword evidence="2" id="KW-1185">Reference proteome</keyword>
<evidence type="ECO:0000313" key="2">
    <source>
        <dbReference type="Proteomes" id="UP000692954"/>
    </source>
</evidence>
<name>A0A8S1PBP0_9CILI</name>